<dbReference type="AlphaFoldDB" id="A0A1H9U650"/>
<organism evidence="1 2">
    <name type="scientific">Vreelandella subterranea</name>
    <dbReference type="NCBI Taxonomy" id="416874"/>
    <lineage>
        <taxon>Bacteria</taxon>
        <taxon>Pseudomonadati</taxon>
        <taxon>Pseudomonadota</taxon>
        <taxon>Gammaproteobacteria</taxon>
        <taxon>Oceanospirillales</taxon>
        <taxon>Halomonadaceae</taxon>
        <taxon>Vreelandella</taxon>
    </lineage>
</organism>
<keyword evidence="2" id="KW-1185">Reference proteome</keyword>
<evidence type="ECO:0000313" key="1">
    <source>
        <dbReference type="EMBL" id="SES04637.1"/>
    </source>
</evidence>
<protein>
    <recommendedName>
        <fullName evidence="3">DUF4868 domain-containing protein</fullName>
    </recommendedName>
</protein>
<proteinExistence type="predicted"/>
<dbReference type="EMBL" id="FOGS01000006">
    <property type="protein sequence ID" value="SES04637.1"/>
    <property type="molecule type" value="Genomic_DNA"/>
</dbReference>
<dbReference type="RefSeq" id="WP_092827576.1">
    <property type="nucleotide sequence ID" value="NZ_FOGS01000006.1"/>
</dbReference>
<accession>A0A1H9U650</accession>
<reference evidence="2" key="1">
    <citation type="submission" date="2016-10" db="EMBL/GenBank/DDBJ databases">
        <authorList>
            <person name="Varghese N."/>
            <person name="Submissions S."/>
        </authorList>
    </citation>
    <scope>NUCLEOTIDE SEQUENCE [LARGE SCALE GENOMIC DNA]</scope>
    <source>
        <strain evidence="2">CGMCC 1.6495</strain>
    </source>
</reference>
<evidence type="ECO:0000313" key="2">
    <source>
        <dbReference type="Proteomes" id="UP000198505"/>
    </source>
</evidence>
<name>A0A1H9U650_9GAMM</name>
<dbReference type="STRING" id="416874.SAMN04487958_10682"/>
<gene>
    <name evidence="1" type="ORF">SAMN04487958_10682</name>
</gene>
<sequence length="293" mass="33203">MFEDFQLAAIVKGDDGMQLRRIPLHQTLQTSLSGSWASLYQSFVGEITEIDFNAGYKPELHERFSLSEFALPDWIADETTQSVPNLDAITTDDALLEAMKGVVAFVQNSDGEELLLFQNFSRSHVIQPGRFLFLQNNTYETPQRPGLALDKKISAVYSPADEKLLFQNFRTVNTFLPLADFYEEATEQQIREVLNHELLAPEDVDSLATGANQWFRTRFAMLNDSDVLNAYSATEILARSNGYDVDIHLENEQIVFPAEKAAAKKLLQFLNEELFRGAITETLYETNSKREAD</sequence>
<dbReference type="Proteomes" id="UP000198505">
    <property type="component" value="Unassembled WGS sequence"/>
</dbReference>
<evidence type="ECO:0008006" key="3">
    <source>
        <dbReference type="Google" id="ProtNLM"/>
    </source>
</evidence>